<keyword evidence="3" id="KW-1185">Reference proteome</keyword>
<evidence type="ECO:0000313" key="3">
    <source>
        <dbReference type="Proteomes" id="UP000679341"/>
    </source>
</evidence>
<feature type="region of interest" description="Disordered" evidence="1">
    <location>
        <begin position="259"/>
        <end position="305"/>
    </location>
</feature>
<evidence type="ECO:0000256" key="1">
    <source>
        <dbReference type="SAM" id="MobiDB-lite"/>
    </source>
</evidence>
<dbReference type="Proteomes" id="UP000679341">
    <property type="component" value="Chromosome"/>
</dbReference>
<name>A0A8T8LIT8_9EURY</name>
<dbReference type="OrthoDB" id="236676at2157"/>
<dbReference type="EMBL" id="CP073695">
    <property type="protein sequence ID" value="QUO46856.1"/>
    <property type="molecule type" value="Genomic_DNA"/>
</dbReference>
<sequence>MNTDDGGHHDAAVDALATREYERAGDRYTRGGRRVLADPRPELDPFEPDEKGWVGQGLQQLLAAAVAYRVAGVDERANRRAAEGIAAARDFESVLSAPGQAACLGEFVADFRVAGGLGGADGAYDDAAERYAAASGEIDSPQALATTPLFEAAAATIKQVARGQADGEIAIKWEDLHGSDPSRPGEFLAHRARFKKQRFPGLVERAVDDGHLAAPRGTTEYDNDGHQCPHCGSNHVNWAGTGILCLRCSRPTEGLRARVAGDEADPASVGATAVSPAGSRRRTRRRPRRPAGRGRSASRRRGSRR</sequence>
<evidence type="ECO:0000313" key="2">
    <source>
        <dbReference type="EMBL" id="QUO46856.1"/>
    </source>
</evidence>
<accession>A0A8T8LIT8</accession>
<reference evidence="2 3" key="1">
    <citation type="submission" date="2021-03" db="EMBL/GenBank/DDBJ databases">
        <title>Halorubrum sodomense MBLA0099, Whole genome shotgun sequencing.</title>
        <authorList>
            <person name="Seo M.-J."/>
            <person name="Cho E.-S."/>
            <person name="Hwang C.Y."/>
        </authorList>
    </citation>
    <scope>NUCLEOTIDE SEQUENCE [LARGE SCALE GENOMIC DNA]</scope>
    <source>
        <strain evidence="2 3">MBLA0099</strain>
    </source>
</reference>
<protein>
    <submittedName>
        <fullName evidence="2">Uncharacterized protein</fullName>
    </submittedName>
</protein>
<organism evidence="2 3">
    <name type="scientific">Halorubrum ruber</name>
    <dbReference type="NCBI Taxonomy" id="2982524"/>
    <lineage>
        <taxon>Archaea</taxon>
        <taxon>Methanobacteriati</taxon>
        <taxon>Methanobacteriota</taxon>
        <taxon>Stenosarchaea group</taxon>
        <taxon>Halobacteria</taxon>
        <taxon>Halobacteriales</taxon>
        <taxon>Haloferacaceae</taxon>
        <taxon>Halorubrum</taxon>
    </lineage>
</organism>
<feature type="compositionally biased region" description="Basic residues" evidence="1">
    <location>
        <begin position="279"/>
        <end position="305"/>
    </location>
</feature>
<dbReference type="KEGG" id="hss:J7656_09545"/>
<proteinExistence type="predicted"/>
<dbReference type="AlphaFoldDB" id="A0A8T8LIT8"/>
<gene>
    <name evidence="2" type="ORF">J7656_09545</name>
</gene>